<dbReference type="EMBL" id="BKCJ010007319">
    <property type="protein sequence ID" value="GEU76638.1"/>
    <property type="molecule type" value="Genomic_DNA"/>
</dbReference>
<dbReference type="AlphaFoldDB" id="A0A6L2MRP2"/>
<comment type="caution">
    <text evidence="1">The sequence shown here is derived from an EMBL/GenBank/DDBJ whole genome shotgun (WGS) entry which is preliminary data.</text>
</comment>
<dbReference type="PANTHER" id="PTHR46238">
    <property type="entry name" value="REVERSE TRANSCRIPTASE DOMAIN-CONTAINING PROTEIN"/>
    <property type="match status" value="1"/>
</dbReference>
<protein>
    <submittedName>
        <fullName evidence="1">Uncharacterized protein</fullName>
    </submittedName>
</protein>
<gene>
    <name evidence="1" type="ORF">Tci_048616</name>
</gene>
<accession>A0A6L2MRP2</accession>
<sequence>MMHKSRRIGEDVSHRIKATCMKWRAATKVLCDRIVPVKLKGKFHRVSIRSFMLYVSECWPIMKAITNMMEVVELRMLRCTFGKTMLYMVPNGVYRVDSKVETIINKIRKEQLRKGRPKLMWEDRVKLDMKELHLSGDMTSVFWKHLEEKRVTWARFGKKLDKDTTLQACDFHSDAFTKSAQKVGFLIKSVTSQIVKTALEIYPDAEYEIEDLSEGVIEEEEEVSKVEELGVEYFDQFPTRDELAYHKQLAPRIDPKDPRRVMKDISSVIDHCLSQVVLGKPFVEVSNMTYDSSLGIVKFINEVDEVAYKMPHKIELFQSLSNMEKEHKQPVYFRNEED</sequence>
<organism evidence="1">
    <name type="scientific">Tanacetum cinerariifolium</name>
    <name type="common">Dalmatian daisy</name>
    <name type="synonym">Chrysanthemum cinerariifolium</name>
    <dbReference type="NCBI Taxonomy" id="118510"/>
    <lineage>
        <taxon>Eukaryota</taxon>
        <taxon>Viridiplantae</taxon>
        <taxon>Streptophyta</taxon>
        <taxon>Embryophyta</taxon>
        <taxon>Tracheophyta</taxon>
        <taxon>Spermatophyta</taxon>
        <taxon>Magnoliopsida</taxon>
        <taxon>eudicotyledons</taxon>
        <taxon>Gunneridae</taxon>
        <taxon>Pentapetalae</taxon>
        <taxon>asterids</taxon>
        <taxon>campanulids</taxon>
        <taxon>Asterales</taxon>
        <taxon>Asteraceae</taxon>
        <taxon>Asteroideae</taxon>
        <taxon>Anthemideae</taxon>
        <taxon>Anthemidinae</taxon>
        <taxon>Tanacetum</taxon>
    </lineage>
</organism>
<proteinExistence type="predicted"/>
<dbReference type="PANTHER" id="PTHR46238:SF8">
    <property type="entry name" value="ENDONUCLEASE_EXONUCLEASE_PHOSPHATASE DOMAIN-CONTAINING PROTEIN"/>
    <property type="match status" value="1"/>
</dbReference>
<name>A0A6L2MRP2_TANCI</name>
<reference evidence="1" key="1">
    <citation type="journal article" date="2019" name="Sci. Rep.">
        <title>Draft genome of Tanacetum cinerariifolium, the natural source of mosquito coil.</title>
        <authorList>
            <person name="Yamashiro T."/>
            <person name="Shiraishi A."/>
            <person name="Satake H."/>
            <person name="Nakayama K."/>
        </authorList>
    </citation>
    <scope>NUCLEOTIDE SEQUENCE</scope>
</reference>
<evidence type="ECO:0000313" key="1">
    <source>
        <dbReference type="EMBL" id="GEU76638.1"/>
    </source>
</evidence>